<accession>A0A3P7NNZ1</accession>
<organism evidence="2 3">
    <name type="scientific">Cylicostephanus goldi</name>
    <name type="common">Nematode worm</name>
    <dbReference type="NCBI Taxonomy" id="71465"/>
    <lineage>
        <taxon>Eukaryota</taxon>
        <taxon>Metazoa</taxon>
        <taxon>Ecdysozoa</taxon>
        <taxon>Nematoda</taxon>
        <taxon>Chromadorea</taxon>
        <taxon>Rhabditida</taxon>
        <taxon>Rhabditina</taxon>
        <taxon>Rhabditomorpha</taxon>
        <taxon>Strongyloidea</taxon>
        <taxon>Strongylidae</taxon>
        <taxon>Cylicostephanus</taxon>
    </lineage>
</organism>
<gene>
    <name evidence="2" type="ORF">CGOC_LOCUS13011</name>
</gene>
<protein>
    <recommendedName>
        <fullName evidence="4">Ig-like domain-containing protein</fullName>
    </recommendedName>
</protein>
<reference evidence="2 3" key="1">
    <citation type="submission" date="2018-11" db="EMBL/GenBank/DDBJ databases">
        <authorList>
            <consortium name="Pathogen Informatics"/>
        </authorList>
    </citation>
    <scope>NUCLEOTIDE SEQUENCE [LARGE SCALE GENOMIC DNA]</scope>
</reference>
<name>A0A3P7NNZ1_CYLGO</name>
<feature type="chain" id="PRO_5017968129" description="Ig-like domain-containing protein" evidence="1">
    <location>
        <begin position="24"/>
        <end position="109"/>
    </location>
</feature>
<dbReference type="EMBL" id="UYRV01127560">
    <property type="protein sequence ID" value="VDN35727.1"/>
    <property type="molecule type" value="Genomic_DNA"/>
</dbReference>
<evidence type="ECO:0000256" key="1">
    <source>
        <dbReference type="SAM" id="SignalP"/>
    </source>
</evidence>
<feature type="signal peptide" evidence="1">
    <location>
        <begin position="1"/>
        <end position="23"/>
    </location>
</feature>
<proteinExistence type="predicted"/>
<keyword evidence="3" id="KW-1185">Reference proteome</keyword>
<keyword evidence="1" id="KW-0732">Signal</keyword>
<dbReference type="AlphaFoldDB" id="A0A3P7NNZ1"/>
<dbReference type="OrthoDB" id="5858301at2759"/>
<evidence type="ECO:0008006" key="4">
    <source>
        <dbReference type="Google" id="ProtNLM"/>
    </source>
</evidence>
<evidence type="ECO:0000313" key="3">
    <source>
        <dbReference type="Proteomes" id="UP000271889"/>
    </source>
</evidence>
<evidence type="ECO:0000313" key="2">
    <source>
        <dbReference type="EMBL" id="VDN35727.1"/>
    </source>
</evidence>
<dbReference type="Proteomes" id="UP000271889">
    <property type="component" value="Unassembled WGS sequence"/>
</dbReference>
<sequence>MMTSLHFGLLALFSALFLASGLSATWQPETSTHHPLVTPHNTSQVVLECAPAENFIQTHMAPDFETPQLVRRLDWFHDDTLVASYQQVSGVSFDSSRFVCFVRLLLFCP</sequence>